<organism evidence="8 9">
    <name type="scientific">Paracoccus fistulariae</name>
    <dbReference type="NCBI Taxonomy" id="658446"/>
    <lineage>
        <taxon>Bacteria</taxon>
        <taxon>Pseudomonadati</taxon>
        <taxon>Pseudomonadota</taxon>
        <taxon>Alphaproteobacteria</taxon>
        <taxon>Rhodobacterales</taxon>
        <taxon>Paracoccaceae</taxon>
        <taxon>Paracoccus</taxon>
    </lineage>
</organism>
<feature type="transmembrane region" description="Helical" evidence="6">
    <location>
        <begin position="58"/>
        <end position="78"/>
    </location>
</feature>
<feature type="transmembrane region" description="Helical" evidence="6">
    <location>
        <begin position="307"/>
        <end position="327"/>
    </location>
</feature>
<feature type="transmembrane region" description="Helical" evidence="6">
    <location>
        <begin position="85"/>
        <end position="104"/>
    </location>
</feature>
<dbReference type="Proteomes" id="UP001219349">
    <property type="component" value="Chromosome"/>
</dbReference>
<evidence type="ECO:0000256" key="5">
    <source>
        <dbReference type="ARBA" id="ARBA00023136"/>
    </source>
</evidence>
<feature type="transmembrane region" description="Helical" evidence="6">
    <location>
        <begin position="110"/>
        <end position="132"/>
    </location>
</feature>
<evidence type="ECO:0000313" key="9">
    <source>
        <dbReference type="Proteomes" id="UP001219349"/>
    </source>
</evidence>
<keyword evidence="5 6" id="KW-0472">Membrane</keyword>
<accession>A0ABY7SHE3</accession>
<evidence type="ECO:0000256" key="4">
    <source>
        <dbReference type="ARBA" id="ARBA00022989"/>
    </source>
</evidence>
<feature type="transmembrane region" description="Helical" evidence="6">
    <location>
        <begin position="249"/>
        <end position="270"/>
    </location>
</feature>
<feature type="transmembrane region" description="Helical" evidence="6">
    <location>
        <begin position="144"/>
        <end position="162"/>
    </location>
</feature>
<feature type="transmembrane region" description="Helical" evidence="6">
    <location>
        <begin position="339"/>
        <end position="361"/>
    </location>
</feature>
<evidence type="ECO:0000256" key="3">
    <source>
        <dbReference type="ARBA" id="ARBA00022692"/>
    </source>
</evidence>
<keyword evidence="9" id="KW-1185">Reference proteome</keyword>
<feature type="transmembrane region" description="Helical" evidence="6">
    <location>
        <begin position="215"/>
        <end position="237"/>
    </location>
</feature>
<dbReference type="PROSITE" id="PS50850">
    <property type="entry name" value="MFS"/>
    <property type="match status" value="1"/>
</dbReference>
<evidence type="ECO:0000259" key="7">
    <source>
        <dbReference type="PROSITE" id="PS50850"/>
    </source>
</evidence>
<evidence type="ECO:0000256" key="1">
    <source>
        <dbReference type="ARBA" id="ARBA00004651"/>
    </source>
</evidence>
<dbReference type="SUPFAM" id="SSF103473">
    <property type="entry name" value="MFS general substrate transporter"/>
    <property type="match status" value="1"/>
</dbReference>
<evidence type="ECO:0000256" key="2">
    <source>
        <dbReference type="ARBA" id="ARBA00022475"/>
    </source>
</evidence>
<dbReference type="InterPro" id="IPR020846">
    <property type="entry name" value="MFS_dom"/>
</dbReference>
<dbReference type="Pfam" id="PF07690">
    <property type="entry name" value="MFS_1"/>
    <property type="match status" value="1"/>
</dbReference>
<evidence type="ECO:0000256" key="6">
    <source>
        <dbReference type="SAM" id="Phobius"/>
    </source>
</evidence>
<dbReference type="PANTHER" id="PTHR43124:SF5">
    <property type="entry name" value="PURINE RIBONUCLEOSIDE EFFLUX PUMP NEPI"/>
    <property type="match status" value="1"/>
</dbReference>
<proteinExistence type="predicted"/>
<dbReference type="RefSeq" id="WP_271885076.1">
    <property type="nucleotide sequence ID" value="NZ_CP067136.1"/>
</dbReference>
<dbReference type="Gene3D" id="1.20.1250.20">
    <property type="entry name" value="MFS general substrate transporter like domains"/>
    <property type="match status" value="1"/>
</dbReference>
<comment type="subcellular location">
    <subcellularLocation>
        <location evidence="1">Cell membrane</location>
        <topology evidence="1">Multi-pass membrane protein</topology>
    </subcellularLocation>
</comment>
<dbReference type="InterPro" id="IPR011701">
    <property type="entry name" value="MFS"/>
</dbReference>
<feature type="transmembrane region" description="Helical" evidence="6">
    <location>
        <begin position="174"/>
        <end position="194"/>
    </location>
</feature>
<evidence type="ECO:0000313" key="8">
    <source>
        <dbReference type="EMBL" id="WCR05937.1"/>
    </source>
</evidence>
<gene>
    <name evidence="8" type="ORF">JHX87_10400</name>
</gene>
<feature type="domain" description="Major facilitator superfamily (MFS) profile" evidence="7">
    <location>
        <begin position="1"/>
        <end position="390"/>
    </location>
</feature>
<dbReference type="InterPro" id="IPR036259">
    <property type="entry name" value="MFS_trans_sf"/>
</dbReference>
<dbReference type="CDD" id="cd17324">
    <property type="entry name" value="MFS_NepI_like"/>
    <property type="match status" value="1"/>
</dbReference>
<keyword evidence="3 6" id="KW-0812">Transmembrane</keyword>
<feature type="transmembrane region" description="Helical" evidence="6">
    <location>
        <begin position="15"/>
        <end position="38"/>
    </location>
</feature>
<dbReference type="InterPro" id="IPR050189">
    <property type="entry name" value="MFS_Efflux_Transporters"/>
</dbReference>
<name>A0ABY7SHE3_9RHOB</name>
<sequence length="394" mass="40896">MTDATFIETTSRPDAAWGAVMAMALCVALLIASEFMPVSLLTPMAEGLSATEGQTGQAISISGLFAVAASMLITTVAGRLNRKTVLVALTGLMLASLVMVAVAQSFAMLMLARALLGICVGGFWALATAVIMRLVPASEVPRGLSLMYGGQAIAAAFAAPMGSYLGDIIGWRGVFWALVPLVAGNLVWHLVALPSLPARGRQSLGTLIEVLRRPYFARGLIAAMLSWGAAFTMFTYLRPYLETVTRVDVTTLSILLLVLGSAGFIGTWAAGRFVGNNVAAQLKLPALIMGAVTLALIFAGASPVLTGLLLAIWGVMNTAMSVIFMTWMSQNVDDAPEAAGSLMVAAIQLSILLGAVIGGLLLDGFSITATFAGSVLLSAIATALIGSGRRMLKP</sequence>
<feature type="transmembrane region" description="Helical" evidence="6">
    <location>
        <begin position="282"/>
        <end position="301"/>
    </location>
</feature>
<feature type="transmembrane region" description="Helical" evidence="6">
    <location>
        <begin position="367"/>
        <end position="386"/>
    </location>
</feature>
<keyword evidence="2" id="KW-1003">Cell membrane</keyword>
<keyword evidence="4 6" id="KW-1133">Transmembrane helix</keyword>
<dbReference type="PANTHER" id="PTHR43124">
    <property type="entry name" value="PURINE EFFLUX PUMP PBUE"/>
    <property type="match status" value="1"/>
</dbReference>
<protein>
    <submittedName>
        <fullName evidence="8">MFS transporter</fullName>
    </submittedName>
</protein>
<reference evidence="8 9" key="1">
    <citation type="submission" date="2021-01" db="EMBL/GenBank/DDBJ databases">
        <title>Biogeographic distribution of Paracoccus.</title>
        <authorList>
            <person name="Hollensteiner J."/>
            <person name="Leineberger J."/>
            <person name="Brinkhoff T."/>
            <person name="Daniel R."/>
        </authorList>
    </citation>
    <scope>NUCLEOTIDE SEQUENCE [LARGE SCALE GENOMIC DNA]</scope>
    <source>
        <strain evidence="8 9">KCTC 22803</strain>
    </source>
</reference>
<dbReference type="EMBL" id="CP067136">
    <property type="protein sequence ID" value="WCR05937.1"/>
    <property type="molecule type" value="Genomic_DNA"/>
</dbReference>